<reference evidence="2 3" key="1">
    <citation type="submission" date="2023-04" db="EMBL/GenBank/DDBJ databases">
        <title>Genome of Basidiobolus ranarum AG-B5.</title>
        <authorList>
            <person name="Stajich J.E."/>
            <person name="Carter-House D."/>
            <person name="Gryganskyi A."/>
        </authorList>
    </citation>
    <scope>NUCLEOTIDE SEQUENCE [LARGE SCALE GENOMIC DNA]</scope>
    <source>
        <strain evidence="2 3">AG-B5</strain>
    </source>
</reference>
<feature type="chain" id="PRO_5046068748" evidence="1">
    <location>
        <begin position="22"/>
        <end position="62"/>
    </location>
</feature>
<protein>
    <submittedName>
        <fullName evidence="2">Uncharacterized protein</fullName>
    </submittedName>
</protein>
<proteinExistence type="predicted"/>
<sequence>MKLSPLRLILAAVVVAVAAEAQNACVDACNRNTNACLAKCGKTDYTCNLVCITNGNTCRGKC</sequence>
<accession>A0ABR2W9Q9</accession>
<dbReference type="EMBL" id="JASJQH010006905">
    <property type="protein sequence ID" value="KAK9728035.1"/>
    <property type="molecule type" value="Genomic_DNA"/>
</dbReference>
<feature type="signal peptide" evidence="1">
    <location>
        <begin position="1"/>
        <end position="21"/>
    </location>
</feature>
<evidence type="ECO:0000313" key="2">
    <source>
        <dbReference type="EMBL" id="KAK9728035.1"/>
    </source>
</evidence>
<organism evidence="2 3">
    <name type="scientific">Basidiobolus ranarum</name>
    <dbReference type="NCBI Taxonomy" id="34480"/>
    <lineage>
        <taxon>Eukaryota</taxon>
        <taxon>Fungi</taxon>
        <taxon>Fungi incertae sedis</taxon>
        <taxon>Zoopagomycota</taxon>
        <taxon>Entomophthoromycotina</taxon>
        <taxon>Basidiobolomycetes</taxon>
        <taxon>Basidiobolales</taxon>
        <taxon>Basidiobolaceae</taxon>
        <taxon>Basidiobolus</taxon>
    </lineage>
</organism>
<dbReference type="Proteomes" id="UP001479436">
    <property type="component" value="Unassembled WGS sequence"/>
</dbReference>
<comment type="caution">
    <text evidence="2">The sequence shown here is derived from an EMBL/GenBank/DDBJ whole genome shotgun (WGS) entry which is preliminary data.</text>
</comment>
<name>A0ABR2W9Q9_9FUNG</name>
<gene>
    <name evidence="2" type="ORF">K7432_001351</name>
</gene>
<evidence type="ECO:0000313" key="3">
    <source>
        <dbReference type="Proteomes" id="UP001479436"/>
    </source>
</evidence>
<evidence type="ECO:0000256" key="1">
    <source>
        <dbReference type="SAM" id="SignalP"/>
    </source>
</evidence>
<keyword evidence="1" id="KW-0732">Signal</keyword>
<keyword evidence="3" id="KW-1185">Reference proteome</keyword>